<sequence>LQPWMPLSNFRFISLAIEWVVNLSDSELLTWASAWPHLEHFLINERWGWNSQGGITPNGLLQLLQICPSLNKISL</sequence>
<proteinExistence type="predicted"/>
<reference evidence="1" key="2">
    <citation type="journal article" date="2020" name="Nat. Commun.">
        <title>Large-scale genome sequencing of mycorrhizal fungi provides insights into the early evolution of symbiotic traits.</title>
        <authorList>
            <person name="Miyauchi S."/>
            <person name="Kiss E."/>
            <person name="Kuo A."/>
            <person name="Drula E."/>
            <person name="Kohler A."/>
            <person name="Sanchez-Garcia M."/>
            <person name="Morin E."/>
            <person name="Andreopoulos B."/>
            <person name="Barry K.W."/>
            <person name="Bonito G."/>
            <person name="Buee M."/>
            <person name="Carver A."/>
            <person name="Chen C."/>
            <person name="Cichocki N."/>
            <person name="Clum A."/>
            <person name="Culley D."/>
            <person name="Crous P.W."/>
            <person name="Fauchery L."/>
            <person name="Girlanda M."/>
            <person name="Hayes R.D."/>
            <person name="Keri Z."/>
            <person name="LaButti K."/>
            <person name="Lipzen A."/>
            <person name="Lombard V."/>
            <person name="Magnuson J."/>
            <person name="Maillard F."/>
            <person name="Murat C."/>
            <person name="Nolan M."/>
            <person name="Ohm R.A."/>
            <person name="Pangilinan J."/>
            <person name="Pereira M.F."/>
            <person name="Perotto S."/>
            <person name="Peter M."/>
            <person name="Pfister S."/>
            <person name="Riley R."/>
            <person name="Sitrit Y."/>
            <person name="Stielow J.B."/>
            <person name="Szollosi G."/>
            <person name="Zifcakova L."/>
            <person name="Stursova M."/>
            <person name="Spatafora J.W."/>
            <person name="Tedersoo L."/>
            <person name="Vaario L.M."/>
            <person name="Yamada A."/>
            <person name="Yan M."/>
            <person name="Wang P."/>
            <person name="Xu J."/>
            <person name="Bruns T."/>
            <person name="Baldrian P."/>
            <person name="Vilgalys R."/>
            <person name="Dunand C."/>
            <person name="Henrissat B."/>
            <person name="Grigoriev I.V."/>
            <person name="Hibbett D."/>
            <person name="Nagy L.G."/>
            <person name="Martin F.M."/>
        </authorList>
    </citation>
    <scope>NUCLEOTIDE SEQUENCE</scope>
    <source>
        <strain evidence="1">BED1</strain>
    </source>
</reference>
<protein>
    <submittedName>
        <fullName evidence="1">Uncharacterized protein</fullName>
    </submittedName>
</protein>
<reference evidence="1" key="1">
    <citation type="submission" date="2019-10" db="EMBL/GenBank/DDBJ databases">
        <authorList>
            <consortium name="DOE Joint Genome Institute"/>
            <person name="Kuo A."/>
            <person name="Miyauchi S."/>
            <person name="Kiss E."/>
            <person name="Drula E."/>
            <person name="Kohler A."/>
            <person name="Sanchez-Garcia M."/>
            <person name="Andreopoulos B."/>
            <person name="Barry K.W."/>
            <person name="Bonito G."/>
            <person name="Buee M."/>
            <person name="Carver A."/>
            <person name="Chen C."/>
            <person name="Cichocki N."/>
            <person name="Clum A."/>
            <person name="Culley D."/>
            <person name="Crous P.W."/>
            <person name="Fauchery L."/>
            <person name="Girlanda M."/>
            <person name="Hayes R."/>
            <person name="Keri Z."/>
            <person name="LaButti K."/>
            <person name="Lipzen A."/>
            <person name="Lombard V."/>
            <person name="Magnuson J."/>
            <person name="Maillard F."/>
            <person name="Morin E."/>
            <person name="Murat C."/>
            <person name="Nolan M."/>
            <person name="Ohm R."/>
            <person name="Pangilinan J."/>
            <person name="Pereira M."/>
            <person name="Perotto S."/>
            <person name="Peter M."/>
            <person name="Riley R."/>
            <person name="Sitrit Y."/>
            <person name="Stielow B."/>
            <person name="Szollosi G."/>
            <person name="Zifcakova L."/>
            <person name="Stursova M."/>
            <person name="Spatafora J.W."/>
            <person name="Tedersoo L."/>
            <person name="Vaario L.-M."/>
            <person name="Yamada A."/>
            <person name="Yan M."/>
            <person name="Wang P."/>
            <person name="Xu J."/>
            <person name="Bruns T."/>
            <person name="Baldrian P."/>
            <person name="Vilgalys R."/>
            <person name="Henrissat B."/>
            <person name="Grigoriev I.V."/>
            <person name="Hibbett D."/>
            <person name="Nagy L.G."/>
            <person name="Martin F.M."/>
        </authorList>
    </citation>
    <scope>NUCLEOTIDE SEQUENCE</scope>
    <source>
        <strain evidence="1">BED1</strain>
    </source>
</reference>
<dbReference type="InterPro" id="IPR032675">
    <property type="entry name" value="LRR_dom_sf"/>
</dbReference>
<dbReference type="Gene3D" id="3.80.10.10">
    <property type="entry name" value="Ribonuclease Inhibitor"/>
    <property type="match status" value="1"/>
</dbReference>
<comment type="caution">
    <text evidence="1">The sequence shown here is derived from an EMBL/GenBank/DDBJ whole genome shotgun (WGS) entry which is preliminary data.</text>
</comment>
<evidence type="ECO:0000313" key="2">
    <source>
        <dbReference type="Proteomes" id="UP001194468"/>
    </source>
</evidence>
<name>A0AAD4BD83_BOLED</name>
<feature type="non-terminal residue" evidence="1">
    <location>
        <position position="75"/>
    </location>
</feature>
<organism evidence="1 2">
    <name type="scientific">Boletus edulis BED1</name>
    <dbReference type="NCBI Taxonomy" id="1328754"/>
    <lineage>
        <taxon>Eukaryota</taxon>
        <taxon>Fungi</taxon>
        <taxon>Dikarya</taxon>
        <taxon>Basidiomycota</taxon>
        <taxon>Agaricomycotina</taxon>
        <taxon>Agaricomycetes</taxon>
        <taxon>Agaricomycetidae</taxon>
        <taxon>Boletales</taxon>
        <taxon>Boletineae</taxon>
        <taxon>Boletaceae</taxon>
        <taxon>Boletoideae</taxon>
        <taxon>Boletus</taxon>
    </lineage>
</organism>
<dbReference type="AlphaFoldDB" id="A0AAD4BD83"/>
<evidence type="ECO:0000313" key="1">
    <source>
        <dbReference type="EMBL" id="KAF8420959.1"/>
    </source>
</evidence>
<accession>A0AAD4BD83</accession>
<dbReference type="Proteomes" id="UP001194468">
    <property type="component" value="Unassembled WGS sequence"/>
</dbReference>
<feature type="non-terminal residue" evidence="1">
    <location>
        <position position="1"/>
    </location>
</feature>
<keyword evidence="2" id="KW-1185">Reference proteome</keyword>
<gene>
    <name evidence="1" type="ORF">L210DRAFT_806203</name>
</gene>
<dbReference type="EMBL" id="WHUW01000148">
    <property type="protein sequence ID" value="KAF8420959.1"/>
    <property type="molecule type" value="Genomic_DNA"/>
</dbReference>